<evidence type="ECO:0000313" key="1">
    <source>
        <dbReference type="EMBL" id="KKL70640.1"/>
    </source>
</evidence>
<name>A0A0F9GMG8_9ZZZZ</name>
<protein>
    <submittedName>
        <fullName evidence="1">Uncharacterized protein</fullName>
    </submittedName>
</protein>
<dbReference type="EMBL" id="LAZR01025840">
    <property type="protein sequence ID" value="KKL70640.1"/>
    <property type="molecule type" value="Genomic_DNA"/>
</dbReference>
<dbReference type="AlphaFoldDB" id="A0A0F9GMG8"/>
<reference evidence="1" key="1">
    <citation type="journal article" date="2015" name="Nature">
        <title>Complex archaea that bridge the gap between prokaryotes and eukaryotes.</title>
        <authorList>
            <person name="Spang A."/>
            <person name="Saw J.H."/>
            <person name="Jorgensen S.L."/>
            <person name="Zaremba-Niedzwiedzka K."/>
            <person name="Martijn J."/>
            <person name="Lind A.E."/>
            <person name="van Eijk R."/>
            <person name="Schleper C."/>
            <person name="Guy L."/>
            <person name="Ettema T.J."/>
        </authorList>
    </citation>
    <scope>NUCLEOTIDE SEQUENCE</scope>
</reference>
<comment type="caution">
    <text evidence="1">The sequence shown here is derived from an EMBL/GenBank/DDBJ whole genome shotgun (WGS) entry which is preliminary data.</text>
</comment>
<sequence length="29" mass="3478">MRLLAKGLGEMRWGASFWLFAARYYVTPW</sequence>
<accession>A0A0F9GMG8</accession>
<organism evidence="1">
    <name type="scientific">marine sediment metagenome</name>
    <dbReference type="NCBI Taxonomy" id="412755"/>
    <lineage>
        <taxon>unclassified sequences</taxon>
        <taxon>metagenomes</taxon>
        <taxon>ecological metagenomes</taxon>
    </lineage>
</organism>
<gene>
    <name evidence="1" type="ORF">LCGC14_2102870</name>
</gene>
<feature type="non-terminal residue" evidence="1">
    <location>
        <position position="29"/>
    </location>
</feature>
<proteinExistence type="predicted"/>